<organism evidence="2 3">
    <name type="scientific">Trifolium medium</name>
    <dbReference type="NCBI Taxonomy" id="97028"/>
    <lineage>
        <taxon>Eukaryota</taxon>
        <taxon>Viridiplantae</taxon>
        <taxon>Streptophyta</taxon>
        <taxon>Embryophyta</taxon>
        <taxon>Tracheophyta</taxon>
        <taxon>Spermatophyta</taxon>
        <taxon>Magnoliopsida</taxon>
        <taxon>eudicotyledons</taxon>
        <taxon>Gunneridae</taxon>
        <taxon>Pentapetalae</taxon>
        <taxon>rosids</taxon>
        <taxon>fabids</taxon>
        <taxon>Fabales</taxon>
        <taxon>Fabaceae</taxon>
        <taxon>Papilionoideae</taxon>
        <taxon>50 kb inversion clade</taxon>
        <taxon>NPAAA clade</taxon>
        <taxon>Hologalegina</taxon>
        <taxon>IRL clade</taxon>
        <taxon>Trifolieae</taxon>
        <taxon>Trifolium</taxon>
    </lineage>
</organism>
<feature type="non-terminal residue" evidence="2">
    <location>
        <position position="93"/>
    </location>
</feature>
<dbReference type="AlphaFoldDB" id="A0A392RIR9"/>
<evidence type="ECO:0000256" key="1">
    <source>
        <dbReference type="SAM" id="MobiDB-lite"/>
    </source>
</evidence>
<sequence>MNPVVQPKKVPKSKKNGLPVENVSCEARSMKHKKVPAESSNRKLGDHTGAKDHGFKVENVSHEAPNFKHKKVPAESSKSKLGDDTGAKDCGFK</sequence>
<keyword evidence="3" id="KW-1185">Reference proteome</keyword>
<comment type="caution">
    <text evidence="2">The sequence shown here is derived from an EMBL/GenBank/DDBJ whole genome shotgun (WGS) entry which is preliminary data.</text>
</comment>
<proteinExistence type="predicted"/>
<evidence type="ECO:0000313" key="3">
    <source>
        <dbReference type="Proteomes" id="UP000265520"/>
    </source>
</evidence>
<feature type="region of interest" description="Disordered" evidence="1">
    <location>
        <begin position="1"/>
        <end position="93"/>
    </location>
</feature>
<name>A0A392RIR9_9FABA</name>
<feature type="compositionally biased region" description="Basic and acidic residues" evidence="1">
    <location>
        <begin position="77"/>
        <end position="93"/>
    </location>
</feature>
<evidence type="ECO:0000313" key="2">
    <source>
        <dbReference type="EMBL" id="MCI36147.1"/>
    </source>
</evidence>
<feature type="compositionally biased region" description="Basic and acidic residues" evidence="1">
    <location>
        <begin position="40"/>
        <end position="61"/>
    </location>
</feature>
<dbReference type="EMBL" id="LXQA010230899">
    <property type="protein sequence ID" value="MCI36147.1"/>
    <property type="molecule type" value="Genomic_DNA"/>
</dbReference>
<reference evidence="2 3" key="1">
    <citation type="journal article" date="2018" name="Front. Plant Sci.">
        <title>Red Clover (Trifolium pratense) and Zigzag Clover (T. medium) - A Picture of Genomic Similarities and Differences.</title>
        <authorList>
            <person name="Dluhosova J."/>
            <person name="Istvanek J."/>
            <person name="Nedelnik J."/>
            <person name="Repkova J."/>
        </authorList>
    </citation>
    <scope>NUCLEOTIDE SEQUENCE [LARGE SCALE GENOMIC DNA]</scope>
    <source>
        <strain evidence="3">cv. 10/8</strain>
        <tissue evidence="2">Leaf</tissue>
    </source>
</reference>
<accession>A0A392RIR9</accession>
<protein>
    <submittedName>
        <fullName evidence="2">Uncharacterized protein</fullName>
    </submittedName>
</protein>
<dbReference type="Proteomes" id="UP000265520">
    <property type="component" value="Unassembled WGS sequence"/>
</dbReference>